<accession>A0A1H0V2C2</accession>
<proteinExistence type="predicted"/>
<dbReference type="AlphaFoldDB" id="A0A1H0V2C2"/>
<reference evidence="2 3" key="1">
    <citation type="submission" date="2016-10" db="EMBL/GenBank/DDBJ databases">
        <authorList>
            <person name="de Groot N.N."/>
        </authorList>
    </citation>
    <scope>NUCLEOTIDE SEQUENCE [LARGE SCALE GENOMIC DNA]</scope>
    <source>
        <strain evidence="2 3">S137</strain>
    </source>
</reference>
<dbReference type="EMBL" id="SVBY01000129">
    <property type="protein sequence ID" value="MBE6093729.1"/>
    <property type="molecule type" value="Genomic_DNA"/>
</dbReference>
<dbReference type="GeneID" id="61461484"/>
<evidence type="ECO:0000313" key="2">
    <source>
        <dbReference type="EMBL" id="SDP72485.1"/>
    </source>
</evidence>
<dbReference type="GO" id="GO:0016740">
    <property type="term" value="F:transferase activity"/>
    <property type="evidence" value="ECO:0007669"/>
    <property type="project" value="UniProtKB-KW"/>
</dbReference>
<evidence type="ECO:0000313" key="3">
    <source>
        <dbReference type="Proteomes" id="UP000182412"/>
    </source>
</evidence>
<keyword evidence="2" id="KW-0808">Transferase</keyword>
<sequence>MKTEANGASPEVVAAITAAVQMMMGNKVVAVRIKRSDVWALSARGGLARPF</sequence>
<gene>
    <name evidence="1" type="ORF">E7201_11300</name>
    <name evidence="2" type="ORF">SAMN05216366_14312</name>
</gene>
<dbReference type="EMBL" id="FNJQ01000043">
    <property type="protein sequence ID" value="SDP72485.1"/>
    <property type="molecule type" value="Genomic_DNA"/>
</dbReference>
<dbReference type="Proteomes" id="UP000761380">
    <property type="component" value="Unassembled WGS sequence"/>
</dbReference>
<reference evidence="1" key="2">
    <citation type="submission" date="2019-04" db="EMBL/GenBank/DDBJ databases">
        <title>Evolution of Biomass-Degrading Anaerobic Consortia Revealed by Metagenomics.</title>
        <authorList>
            <person name="Peng X."/>
        </authorList>
    </citation>
    <scope>NUCLEOTIDE SEQUENCE</scope>
    <source>
        <strain evidence="1">SIG240</strain>
    </source>
</reference>
<evidence type="ECO:0000313" key="1">
    <source>
        <dbReference type="EMBL" id="MBE6093729.1"/>
    </source>
</evidence>
<dbReference type="Proteomes" id="UP000182412">
    <property type="component" value="Unassembled WGS sequence"/>
</dbReference>
<protein>
    <submittedName>
        <fullName evidence="1 2">Methylmalonyl-CoA carboxyltransferase</fullName>
    </submittedName>
</protein>
<dbReference type="RefSeq" id="WP_026765872.1">
    <property type="nucleotide sequence ID" value="NZ_CACZIV010000065.1"/>
</dbReference>
<name>A0A1H0V2C2_SELRU</name>
<dbReference type="OrthoDB" id="1667083at2"/>
<organism evidence="2 3">
    <name type="scientific">Selenomonas ruminantium</name>
    <dbReference type="NCBI Taxonomy" id="971"/>
    <lineage>
        <taxon>Bacteria</taxon>
        <taxon>Bacillati</taxon>
        <taxon>Bacillota</taxon>
        <taxon>Negativicutes</taxon>
        <taxon>Selenomonadales</taxon>
        <taxon>Selenomonadaceae</taxon>
        <taxon>Selenomonas</taxon>
    </lineage>
</organism>